<name>A0A239A3R9_9BACT</name>
<protein>
    <submittedName>
        <fullName evidence="2">Putative transposase</fullName>
    </submittedName>
</protein>
<dbReference type="GO" id="GO:0006313">
    <property type="term" value="P:DNA transposition"/>
    <property type="evidence" value="ECO:0007669"/>
    <property type="project" value="InterPro"/>
</dbReference>
<proteinExistence type="predicted"/>
<dbReference type="PANTHER" id="PTHR33609">
    <property type="entry name" value="LOW CALCIUM RESPONSE LOCUS PROTEIN S"/>
    <property type="match status" value="1"/>
</dbReference>
<dbReference type="Proteomes" id="UP000198324">
    <property type="component" value="Unassembled WGS sequence"/>
</dbReference>
<evidence type="ECO:0000256" key="1">
    <source>
        <dbReference type="SAM" id="Coils"/>
    </source>
</evidence>
<dbReference type="GO" id="GO:0003677">
    <property type="term" value="F:DNA binding"/>
    <property type="evidence" value="ECO:0007669"/>
    <property type="project" value="InterPro"/>
</dbReference>
<accession>A0A239A3R9</accession>
<dbReference type="GO" id="GO:0004803">
    <property type="term" value="F:transposase activity"/>
    <property type="evidence" value="ECO:0007669"/>
    <property type="project" value="InterPro"/>
</dbReference>
<sequence>MVGILREADCDPVAQVARKHGISEQTIYTWRQRFSGMNADEVKRLRQLEHENSRLKKLLAERDLEIEVMKERAAKKW</sequence>
<dbReference type="InterPro" id="IPR009057">
    <property type="entry name" value="Homeodomain-like_sf"/>
</dbReference>
<dbReference type="InterPro" id="IPR002514">
    <property type="entry name" value="Transposase_8"/>
</dbReference>
<dbReference type="Pfam" id="PF01527">
    <property type="entry name" value="HTH_Tnp_1"/>
    <property type="match status" value="1"/>
</dbReference>
<dbReference type="EMBL" id="FZOC01000003">
    <property type="protein sequence ID" value="SNR90129.1"/>
    <property type="molecule type" value="Genomic_DNA"/>
</dbReference>
<reference evidence="2 3" key="1">
    <citation type="submission" date="2017-06" db="EMBL/GenBank/DDBJ databases">
        <authorList>
            <person name="Kim H.J."/>
            <person name="Triplett B.A."/>
        </authorList>
    </citation>
    <scope>NUCLEOTIDE SEQUENCE [LARGE SCALE GENOMIC DNA]</scope>
    <source>
        <strain evidence="2 3">DSM 13116</strain>
    </source>
</reference>
<gene>
    <name evidence="2" type="ORF">SAMN04488503_1804</name>
</gene>
<organism evidence="2 3">
    <name type="scientific">Humidesulfovibrio mexicanus</name>
    <dbReference type="NCBI Taxonomy" id="147047"/>
    <lineage>
        <taxon>Bacteria</taxon>
        <taxon>Pseudomonadati</taxon>
        <taxon>Thermodesulfobacteriota</taxon>
        <taxon>Desulfovibrionia</taxon>
        <taxon>Desulfovibrionales</taxon>
        <taxon>Desulfovibrionaceae</taxon>
        <taxon>Humidesulfovibrio</taxon>
    </lineage>
</organism>
<dbReference type="AlphaFoldDB" id="A0A239A3R9"/>
<keyword evidence="1" id="KW-0175">Coiled coil</keyword>
<evidence type="ECO:0000313" key="2">
    <source>
        <dbReference type="EMBL" id="SNR90129.1"/>
    </source>
</evidence>
<feature type="coiled-coil region" evidence="1">
    <location>
        <begin position="38"/>
        <end position="65"/>
    </location>
</feature>
<dbReference type="SUPFAM" id="SSF46689">
    <property type="entry name" value="Homeodomain-like"/>
    <property type="match status" value="1"/>
</dbReference>
<dbReference type="InterPro" id="IPR052546">
    <property type="entry name" value="Transposase_8_domain"/>
</dbReference>
<evidence type="ECO:0000313" key="3">
    <source>
        <dbReference type="Proteomes" id="UP000198324"/>
    </source>
</evidence>
<dbReference type="PANTHER" id="PTHR33609:SF1">
    <property type="entry name" value="TRANSPOSASE"/>
    <property type="match status" value="1"/>
</dbReference>
<keyword evidence="3" id="KW-1185">Reference proteome</keyword>